<reference evidence="2" key="1">
    <citation type="submission" date="2018-06" db="EMBL/GenBank/DDBJ databases">
        <authorList>
            <consortium name="Pathogen Informatics"/>
            <person name="Doyle S."/>
        </authorList>
    </citation>
    <scope>NUCLEOTIDE SEQUENCE</scope>
    <source>
        <strain evidence="2">NCTC13307</strain>
    </source>
</reference>
<protein>
    <submittedName>
        <fullName evidence="2">Uncharacterized protein</fullName>
    </submittedName>
</protein>
<evidence type="ECO:0000256" key="1">
    <source>
        <dbReference type="SAM" id="Phobius"/>
    </source>
</evidence>
<organism evidence="2">
    <name type="scientific">Clostridioides difficile</name>
    <name type="common">Peptoclostridium difficile</name>
    <dbReference type="NCBI Taxonomy" id="1496"/>
    <lineage>
        <taxon>Bacteria</taxon>
        <taxon>Bacillati</taxon>
        <taxon>Bacillota</taxon>
        <taxon>Clostridia</taxon>
        <taxon>Peptostreptococcales</taxon>
        <taxon>Peptostreptococcaceae</taxon>
        <taxon>Clostridioides</taxon>
    </lineage>
</organism>
<dbReference type="EMBL" id="UFWD01000001">
    <property type="protein sequence ID" value="SUY25774.1"/>
    <property type="molecule type" value="Genomic_DNA"/>
</dbReference>
<keyword evidence="1" id="KW-0472">Membrane</keyword>
<sequence>MYKDKSDECIHLMTAYIDSISGYYSFIDTQLEDFMMKYGENIVDSNLHSIMMLLCKWGLSVAFQETFLYIVFYIIYSLTKKIDINLKAIYRFL</sequence>
<keyword evidence="1" id="KW-0812">Transmembrane</keyword>
<accession>A0A381IEC5</accession>
<evidence type="ECO:0000313" key="2">
    <source>
        <dbReference type="EMBL" id="SUY25774.1"/>
    </source>
</evidence>
<dbReference type="AlphaFoldDB" id="A0A381IEC5"/>
<feature type="transmembrane region" description="Helical" evidence="1">
    <location>
        <begin position="57"/>
        <end position="78"/>
    </location>
</feature>
<proteinExistence type="predicted"/>
<gene>
    <name evidence="2" type="ORF">NCTC13307_03137</name>
</gene>
<keyword evidence="1" id="KW-1133">Transmembrane helix</keyword>
<name>A0A381IEC5_CLODI</name>